<feature type="region of interest" description="Disordered" evidence="1">
    <location>
        <begin position="1"/>
        <end position="24"/>
    </location>
</feature>
<dbReference type="AlphaFoldDB" id="A0A3N4HBD5"/>
<dbReference type="Proteomes" id="UP000275078">
    <property type="component" value="Unassembled WGS sequence"/>
</dbReference>
<feature type="region of interest" description="Disordered" evidence="1">
    <location>
        <begin position="335"/>
        <end position="366"/>
    </location>
</feature>
<evidence type="ECO:0000313" key="2">
    <source>
        <dbReference type="EMBL" id="RPA71117.1"/>
    </source>
</evidence>
<sequence length="414" mass="46870">DQGRAAADHAQALRKKHQNDQQPPAAALAQLNQQFNTLLSTIVQQNSLAGLRVSWKDADVPYFWPEAPLPDGQRSGYIGNKFYHRDVEPFLADVLIACTRYGPQLVACNIHTHYRGSAQIWYLDRLSQTEKIRLMNENSPDAADPLPLLRLKLLEVFRDVKSNPLSQLIENRFTVQRLLNNEDAFSWAQEQLGLIARSGMTTEFQQLQALFNCFDPQLQDVFPEPDMNSTVNTYLSHLRAKATSHRAPLGALPPATMLPYAQPSFAVQPYPQPQPIQYPMQSAYTVHQPASFHQQQITQPSSSYQIPSAPPYQQPAAQVFPAQQQMSYQPAYQAAPNQSMGQPGRFNGYQQQFNGGPQQQQNGPQFVNNQQQPQQFVNNQQQQAGNGAPYLPFRGQRPCRFCNQWGHWDHFCAQ</sequence>
<protein>
    <submittedName>
        <fullName evidence="2">Uncharacterized protein</fullName>
    </submittedName>
</protein>
<feature type="non-terminal residue" evidence="2">
    <location>
        <position position="1"/>
    </location>
</feature>
<feature type="compositionally biased region" description="Low complexity" evidence="1">
    <location>
        <begin position="346"/>
        <end position="366"/>
    </location>
</feature>
<keyword evidence="3" id="KW-1185">Reference proteome</keyword>
<evidence type="ECO:0000313" key="3">
    <source>
        <dbReference type="Proteomes" id="UP000275078"/>
    </source>
</evidence>
<name>A0A3N4HBD5_ASCIM</name>
<gene>
    <name evidence="2" type="ORF">BJ508DRAFT_315907</name>
</gene>
<accession>A0A3N4HBD5</accession>
<organism evidence="2 3">
    <name type="scientific">Ascobolus immersus RN42</name>
    <dbReference type="NCBI Taxonomy" id="1160509"/>
    <lineage>
        <taxon>Eukaryota</taxon>
        <taxon>Fungi</taxon>
        <taxon>Dikarya</taxon>
        <taxon>Ascomycota</taxon>
        <taxon>Pezizomycotina</taxon>
        <taxon>Pezizomycetes</taxon>
        <taxon>Pezizales</taxon>
        <taxon>Ascobolaceae</taxon>
        <taxon>Ascobolus</taxon>
    </lineage>
</organism>
<proteinExistence type="predicted"/>
<evidence type="ECO:0000256" key="1">
    <source>
        <dbReference type="SAM" id="MobiDB-lite"/>
    </source>
</evidence>
<dbReference type="EMBL" id="ML119971">
    <property type="protein sequence ID" value="RPA71117.1"/>
    <property type="molecule type" value="Genomic_DNA"/>
</dbReference>
<reference evidence="2 3" key="1">
    <citation type="journal article" date="2018" name="Nat. Ecol. Evol.">
        <title>Pezizomycetes genomes reveal the molecular basis of ectomycorrhizal truffle lifestyle.</title>
        <authorList>
            <person name="Murat C."/>
            <person name="Payen T."/>
            <person name="Noel B."/>
            <person name="Kuo A."/>
            <person name="Morin E."/>
            <person name="Chen J."/>
            <person name="Kohler A."/>
            <person name="Krizsan K."/>
            <person name="Balestrini R."/>
            <person name="Da Silva C."/>
            <person name="Montanini B."/>
            <person name="Hainaut M."/>
            <person name="Levati E."/>
            <person name="Barry K.W."/>
            <person name="Belfiori B."/>
            <person name="Cichocki N."/>
            <person name="Clum A."/>
            <person name="Dockter R.B."/>
            <person name="Fauchery L."/>
            <person name="Guy J."/>
            <person name="Iotti M."/>
            <person name="Le Tacon F."/>
            <person name="Lindquist E.A."/>
            <person name="Lipzen A."/>
            <person name="Malagnac F."/>
            <person name="Mello A."/>
            <person name="Molinier V."/>
            <person name="Miyauchi S."/>
            <person name="Poulain J."/>
            <person name="Riccioni C."/>
            <person name="Rubini A."/>
            <person name="Sitrit Y."/>
            <person name="Splivallo R."/>
            <person name="Traeger S."/>
            <person name="Wang M."/>
            <person name="Zifcakova L."/>
            <person name="Wipf D."/>
            <person name="Zambonelli A."/>
            <person name="Paolocci F."/>
            <person name="Nowrousian M."/>
            <person name="Ottonello S."/>
            <person name="Baldrian P."/>
            <person name="Spatafora J.W."/>
            <person name="Henrissat B."/>
            <person name="Nagy L.G."/>
            <person name="Aury J.M."/>
            <person name="Wincker P."/>
            <person name="Grigoriev I.V."/>
            <person name="Bonfante P."/>
            <person name="Martin F.M."/>
        </authorList>
    </citation>
    <scope>NUCLEOTIDE SEQUENCE [LARGE SCALE GENOMIC DNA]</scope>
    <source>
        <strain evidence="2 3">RN42</strain>
    </source>
</reference>